<dbReference type="GO" id="GO:0016616">
    <property type="term" value="F:oxidoreductase activity, acting on the CH-OH group of donors, NAD or NADP as acceptor"/>
    <property type="evidence" value="ECO:0007669"/>
    <property type="project" value="UniProtKB-ARBA"/>
</dbReference>
<comment type="similarity">
    <text evidence="1">Belongs to the aldo/keto reductase family.</text>
</comment>
<keyword evidence="2" id="KW-0521">NADP</keyword>
<dbReference type="Proteomes" id="UP000296706">
    <property type="component" value="Chromosome"/>
</dbReference>
<dbReference type="RefSeq" id="WP_049994605.1">
    <property type="nucleotide sequence ID" value="NZ_CP031310.1"/>
</dbReference>
<accession>A0A4D6HFF6</accession>
<dbReference type="InterPro" id="IPR036812">
    <property type="entry name" value="NAD(P)_OxRdtase_dom_sf"/>
</dbReference>
<reference evidence="5 6" key="1">
    <citation type="journal article" date="2019" name="Nat. Commun.">
        <title>A new type of DNA phosphorothioation-based antiviral system in archaea.</title>
        <authorList>
            <person name="Xiong L."/>
            <person name="Liu S."/>
            <person name="Chen S."/>
            <person name="Xiao Y."/>
            <person name="Zhu B."/>
            <person name="Gao Y."/>
            <person name="Zhang Y."/>
            <person name="Chen B."/>
            <person name="Luo J."/>
            <person name="Deng Z."/>
            <person name="Chen X."/>
            <person name="Wang L."/>
            <person name="Chen S."/>
        </authorList>
    </citation>
    <scope>NUCLEOTIDE SEQUENCE [LARGE SCALE GENOMIC DNA]</scope>
    <source>
        <strain evidence="5 6">CBA1105</strain>
    </source>
</reference>
<dbReference type="SUPFAM" id="SSF51430">
    <property type="entry name" value="NAD(P)-linked oxidoreductase"/>
    <property type="match status" value="1"/>
</dbReference>
<dbReference type="OrthoDB" id="275427at2157"/>
<evidence type="ECO:0000256" key="3">
    <source>
        <dbReference type="ARBA" id="ARBA00023002"/>
    </source>
</evidence>
<dbReference type="InterPro" id="IPR020471">
    <property type="entry name" value="AKR"/>
</dbReference>
<evidence type="ECO:0000313" key="5">
    <source>
        <dbReference type="EMBL" id="QCC51782.1"/>
    </source>
</evidence>
<dbReference type="EMBL" id="CP031310">
    <property type="protein sequence ID" value="QCC51782.1"/>
    <property type="molecule type" value="Genomic_DNA"/>
</dbReference>
<gene>
    <name evidence="5" type="ORF">DV733_11285</name>
</gene>
<dbReference type="KEGG" id="hsn:DV733_11285"/>
<dbReference type="Gene3D" id="3.20.20.100">
    <property type="entry name" value="NADP-dependent oxidoreductase domain"/>
    <property type="match status" value="1"/>
</dbReference>
<evidence type="ECO:0000256" key="1">
    <source>
        <dbReference type="ARBA" id="ARBA00007905"/>
    </source>
</evidence>
<name>A0A4D6HFF6_9EURY</name>
<organism evidence="5 6">
    <name type="scientific">Halapricum salinum</name>
    <dbReference type="NCBI Taxonomy" id="1457250"/>
    <lineage>
        <taxon>Archaea</taxon>
        <taxon>Methanobacteriati</taxon>
        <taxon>Methanobacteriota</taxon>
        <taxon>Stenosarchaea group</taxon>
        <taxon>Halobacteria</taxon>
        <taxon>Halobacteriales</taxon>
        <taxon>Haloarculaceae</taxon>
        <taxon>Halapricum</taxon>
    </lineage>
</organism>
<dbReference type="PANTHER" id="PTHR43827">
    <property type="entry name" value="2,5-DIKETO-D-GLUCONIC ACID REDUCTASE"/>
    <property type="match status" value="1"/>
</dbReference>
<dbReference type="InterPro" id="IPR023210">
    <property type="entry name" value="NADP_OxRdtase_dom"/>
</dbReference>
<sequence>MEYETRSGTEVPAIGLGTWQMDTYTAYESVATALDLGYRHIDTAQAYGNEFGVGRAIAEAEVDREDVFLTTKVLPTHRSVDAIVTSVEESVERLGVDAVDLLLIHWPNPLADLETVMGGLNTAIDRGLARHIGVSNFGKDRLDRAREYSDAPIFTNQVLFHCWWPQRDLLQYCQANDILLTAYSPLANGAAIGDPLLSEIGERYGKSSAQTELRWVTQHANVVTIPMSTSRGHLRQNLDIFDFSLSRDEHDRITRPSYYRTGLSMLRGQLGL</sequence>
<dbReference type="PRINTS" id="PR00069">
    <property type="entry name" value="ALDKETRDTASE"/>
</dbReference>
<dbReference type="PIRSF" id="PIRSF000097">
    <property type="entry name" value="AKR"/>
    <property type="match status" value="1"/>
</dbReference>
<dbReference type="STRING" id="1457250.GCA_000755225_00633"/>
<dbReference type="PROSITE" id="PS00798">
    <property type="entry name" value="ALDOKETO_REDUCTASE_1"/>
    <property type="match status" value="1"/>
</dbReference>
<dbReference type="PANTHER" id="PTHR43827:SF3">
    <property type="entry name" value="NADP-DEPENDENT OXIDOREDUCTASE DOMAIN-CONTAINING PROTEIN"/>
    <property type="match status" value="1"/>
</dbReference>
<protein>
    <submittedName>
        <fullName evidence="5">Aldo/keto reductase</fullName>
    </submittedName>
</protein>
<evidence type="ECO:0000256" key="2">
    <source>
        <dbReference type="ARBA" id="ARBA00022857"/>
    </source>
</evidence>
<dbReference type="Pfam" id="PF00248">
    <property type="entry name" value="Aldo_ket_red"/>
    <property type="match status" value="1"/>
</dbReference>
<proteinExistence type="inferred from homology"/>
<dbReference type="PROSITE" id="PS00062">
    <property type="entry name" value="ALDOKETO_REDUCTASE_2"/>
    <property type="match status" value="1"/>
</dbReference>
<dbReference type="GeneID" id="39848455"/>
<feature type="domain" description="NADP-dependent oxidoreductase" evidence="4">
    <location>
        <begin position="14"/>
        <end position="254"/>
    </location>
</feature>
<dbReference type="InterPro" id="IPR018170">
    <property type="entry name" value="Aldo/ket_reductase_CS"/>
</dbReference>
<evidence type="ECO:0000259" key="4">
    <source>
        <dbReference type="Pfam" id="PF00248"/>
    </source>
</evidence>
<dbReference type="AlphaFoldDB" id="A0A4D6HFF6"/>
<keyword evidence="6" id="KW-1185">Reference proteome</keyword>
<keyword evidence="3" id="KW-0560">Oxidoreductase</keyword>
<evidence type="ECO:0000313" key="6">
    <source>
        <dbReference type="Proteomes" id="UP000296706"/>
    </source>
</evidence>